<proteinExistence type="inferred from homology"/>
<evidence type="ECO:0000256" key="5">
    <source>
        <dbReference type="ARBA" id="ARBA00023002"/>
    </source>
</evidence>
<dbReference type="Gene3D" id="3.40.109.10">
    <property type="entry name" value="NADH Oxidase"/>
    <property type="match status" value="1"/>
</dbReference>
<dbReference type="InterPro" id="IPR029479">
    <property type="entry name" value="Nitroreductase"/>
</dbReference>
<dbReference type="PANTHER" id="PTHR43673">
    <property type="entry name" value="NAD(P)H NITROREDUCTASE YDGI-RELATED"/>
    <property type="match status" value="1"/>
</dbReference>
<evidence type="ECO:0000256" key="2">
    <source>
        <dbReference type="ARBA" id="ARBA00007118"/>
    </source>
</evidence>
<dbReference type="Pfam" id="PF00881">
    <property type="entry name" value="Nitroreductase"/>
    <property type="match status" value="2"/>
</dbReference>
<protein>
    <submittedName>
        <fullName evidence="7">Nitroreductase</fullName>
    </submittedName>
</protein>
<feature type="domain" description="Nitroreductase" evidence="6">
    <location>
        <begin position="64"/>
        <end position="148"/>
    </location>
</feature>
<keyword evidence="5" id="KW-0560">Oxidoreductase</keyword>
<evidence type="ECO:0000259" key="6">
    <source>
        <dbReference type="Pfam" id="PF00881"/>
    </source>
</evidence>
<comment type="caution">
    <text evidence="7">The sequence shown here is derived from an EMBL/GenBank/DDBJ whole genome shotgun (WGS) entry which is preliminary data.</text>
</comment>
<evidence type="ECO:0000313" key="7">
    <source>
        <dbReference type="EMBL" id="RGS07630.1"/>
    </source>
</evidence>
<dbReference type="Proteomes" id="UP000285750">
    <property type="component" value="Unassembled WGS sequence"/>
</dbReference>
<name>A0A412H640_9BACT</name>
<feature type="domain" description="Nitroreductase" evidence="6">
    <location>
        <begin position="7"/>
        <end position="61"/>
    </location>
</feature>
<dbReference type="GO" id="GO:0016491">
    <property type="term" value="F:oxidoreductase activity"/>
    <property type="evidence" value="ECO:0007669"/>
    <property type="project" value="UniProtKB-KW"/>
</dbReference>
<gene>
    <name evidence="7" type="ORF">DWY14_07755</name>
</gene>
<keyword evidence="4" id="KW-0288">FMN</keyword>
<dbReference type="PANTHER" id="PTHR43673:SF2">
    <property type="entry name" value="NITROREDUCTASE"/>
    <property type="match status" value="1"/>
</dbReference>
<accession>A0A412H640</accession>
<evidence type="ECO:0000256" key="1">
    <source>
        <dbReference type="ARBA" id="ARBA00001917"/>
    </source>
</evidence>
<keyword evidence="3" id="KW-0285">Flavoprotein</keyword>
<dbReference type="SUPFAM" id="SSF55469">
    <property type="entry name" value="FMN-dependent nitroreductase-like"/>
    <property type="match status" value="1"/>
</dbReference>
<comment type="similarity">
    <text evidence="2">Belongs to the nitroreductase family.</text>
</comment>
<sequence>MNFLELVKERHSVRHYAQQVVEKEKLDYILDCARLAPSAVNKQPWTFIVVQSDSQKQKLAKCYPAKWFTEAPVYIVVCVNTDIAWKRQFDNKNHADIDGAITTEHICLAAAEQGLGTCWVCNFDVAMCKENLDLGSYIQPIAIIPIGYPISKEHQLSTRKEINEIVSYI</sequence>
<evidence type="ECO:0000256" key="4">
    <source>
        <dbReference type="ARBA" id="ARBA00022643"/>
    </source>
</evidence>
<reference evidence="7 8" key="1">
    <citation type="submission" date="2018-08" db="EMBL/GenBank/DDBJ databases">
        <title>A genome reference for cultivated species of the human gut microbiota.</title>
        <authorList>
            <person name="Zou Y."/>
            <person name="Xue W."/>
            <person name="Luo G."/>
        </authorList>
    </citation>
    <scope>NUCLEOTIDE SEQUENCE [LARGE SCALE GENOMIC DNA]</scope>
    <source>
        <strain evidence="7 8">AF24-16AC</strain>
    </source>
</reference>
<dbReference type="CDD" id="cd20609">
    <property type="entry name" value="nitroreductase"/>
    <property type="match status" value="1"/>
</dbReference>
<evidence type="ECO:0000256" key="3">
    <source>
        <dbReference type="ARBA" id="ARBA00022630"/>
    </source>
</evidence>
<comment type="cofactor">
    <cofactor evidence="1">
        <name>FMN</name>
        <dbReference type="ChEBI" id="CHEBI:58210"/>
    </cofactor>
</comment>
<dbReference type="EMBL" id="QRUY01000014">
    <property type="protein sequence ID" value="RGS07630.1"/>
    <property type="molecule type" value="Genomic_DNA"/>
</dbReference>
<organism evidence="7 8">
    <name type="scientific">Phocaeicola plebeius</name>
    <dbReference type="NCBI Taxonomy" id="310297"/>
    <lineage>
        <taxon>Bacteria</taxon>
        <taxon>Pseudomonadati</taxon>
        <taxon>Bacteroidota</taxon>
        <taxon>Bacteroidia</taxon>
        <taxon>Bacteroidales</taxon>
        <taxon>Bacteroidaceae</taxon>
        <taxon>Phocaeicola</taxon>
    </lineage>
</organism>
<dbReference type="RefSeq" id="WP_118431177.1">
    <property type="nucleotide sequence ID" value="NZ_JAQCWP010000013.1"/>
</dbReference>
<evidence type="ECO:0000313" key="8">
    <source>
        <dbReference type="Proteomes" id="UP000285750"/>
    </source>
</evidence>
<dbReference type="AlphaFoldDB" id="A0A412H640"/>
<dbReference type="InterPro" id="IPR000415">
    <property type="entry name" value="Nitroreductase-like"/>
</dbReference>